<name>A0A976XI31_9CAUD</name>
<reference evidence="1" key="1">
    <citation type="submission" date="2022-07" db="EMBL/GenBank/DDBJ databases">
        <authorList>
            <person name="Qu Q."/>
            <person name="He P."/>
            <person name="Luan G."/>
        </authorList>
    </citation>
    <scope>NUCLEOTIDE SEQUENCE</scope>
</reference>
<evidence type="ECO:0000313" key="1">
    <source>
        <dbReference type="EMBL" id="UUW40479.1"/>
    </source>
</evidence>
<dbReference type="Gene3D" id="3.90.1600.10">
    <property type="entry name" value="Palm domain of DNA polymerase"/>
    <property type="match status" value="1"/>
</dbReference>
<dbReference type="InterPro" id="IPR043502">
    <property type="entry name" value="DNA/RNA_pol_sf"/>
</dbReference>
<dbReference type="EMBL" id="OP018674">
    <property type="protein sequence ID" value="UUW40479.1"/>
    <property type="molecule type" value="Genomic_DNA"/>
</dbReference>
<organism evidence="1 2">
    <name type="scientific">Enterococcus phage vB_Efm_LG62</name>
    <dbReference type="NCBI Taxonomy" id="2970334"/>
    <lineage>
        <taxon>Viruses</taxon>
        <taxon>Duplodnaviria</taxon>
        <taxon>Heunggongvirae</taxon>
        <taxon>Uroviricota</taxon>
        <taxon>Caudoviricetes</taxon>
        <taxon>Efemunavirus</taxon>
        <taxon>Efemunavirus Lg62</taxon>
    </lineage>
</organism>
<evidence type="ECO:0000313" key="2">
    <source>
        <dbReference type="Proteomes" id="UP001058864"/>
    </source>
</evidence>
<proteinExistence type="predicted"/>
<dbReference type="GO" id="GO:0004518">
    <property type="term" value="F:nuclease activity"/>
    <property type="evidence" value="ECO:0007669"/>
    <property type="project" value="UniProtKB-KW"/>
</dbReference>
<dbReference type="GO" id="GO:0016787">
    <property type="term" value="F:hydrolase activity"/>
    <property type="evidence" value="ECO:0007669"/>
    <property type="project" value="UniProtKB-KW"/>
</dbReference>
<accession>A0A976XI31</accession>
<sequence>MKNIAEFKGAEKLASKLLEIFAALAGNGKSFDPMVEGVHQVVVIKAEERLSAKGKEMKEIKVRSTNDGRDATFYIMKFRKQDWKTWENIEVGQQLMITLKYNNGFPNVTINQKGAVIDVLPEKPNEALTKQNIYIYDIEVFKKDNLFVFRDYFTKEWTVIHNDLDALRKFYLANRDSLFVGYNSHSYDSNVMRAYLQGKNPFHVSKAIIESDDRGLVYKMFDTKKTPLFGMDLYQDNRGFSLKEHSAFMGINIKETEVDFDLDRELTEEEQVLNELYCKNDVLATEKRFEQNIGMLVAKAAIALYFGLDKMALSMTNANLTAELLGAEKTPDRGDELDKYELPEGFKIESETIRQAFMTDEFEANDKGHASISLDVPRRDVTEVLGVGGIHGAKESFIHVGNFHARDVGSLYPNTMVLFDYLSRNIPEDKRHIYQMLLDERMEAKYSNKEFTEIKGVQIPTKLLINGYKLPLNTKYGAMGAEFNKLYDPRMRLLVCITGQMAMWDLLEKIENHATIIQSNTDAHYYIPFSEEDEKAIDEIANDWMKRTGYTLDDDPFREIYQANVNNYLAVTSDGKLKFKGAIGLTNGLKVSKAIVSNAFINYVVAGKDYKEFINECDELRQFQMITKTGWTFDDTVVRDSKGNELKAQKVNRTFAIKDPDKAVEIFKVKRGAVIEEEGTTIVGDDSYTKGLANAPEYYAIDNEAIGEGWITLADIDKEYYINQVEDLLVMWFGATWKERIEQAHAKRTKLGYKTPSVRNYID</sequence>
<dbReference type="SUPFAM" id="SSF56672">
    <property type="entry name" value="DNA/RNA polymerases"/>
    <property type="match status" value="1"/>
</dbReference>
<dbReference type="InterPro" id="IPR023211">
    <property type="entry name" value="DNA_pol_palm_dom_sf"/>
</dbReference>
<protein>
    <submittedName>
        <fullName evidence="1">DNA polymerase</fullName>
    </submittedName>
</protein>
<dbReference type="Proteomes" id="UP001058864">
    <property type="component" value="Segment"/>
</dbReference>
<keyword evidence="2" id="KW-1185">Reference proteome</keyword>